<dbReference type="SUPFAM" id="SSF46785">
    <property type="entry name" value="Winged helix' DNA-binding domain"/>
    <property type="match status" value="1"/>
</dbReference>
<dbReference type="Pfam" id="PF01047">
    <property type="entry name" value="MarR"/>
    <property type="match status" value="1"/>
</dbReference>
<evidence type="ECO:0000259" key="4">
    <source>
        <dbReference type="PROSITE" id="PS50995"/>
    </source>
</evidence>
<dbReference type="PANTHER" id="PTHR33164:SF64">
    <property type="entry name" value="TRANSCRIPTIONAL REGULATOR SLYA"/>
    <property type="match status" value="1"/>
</dbReference>
<proteinExistence type="predicted"/>
<dbReference type="EMBL" id="JBHSON010000047">
    <property type="protein sequence ID" value="MFC5749950.1"/>
    <property type="molecule type" value="Genomic_DNA"/>
</dbReference>
<evidence type="ECO:0000313" key="5">
    <source>
        <dbReference type="EMBL" id="MFC5749950.1"/>
    </source>
</evidence>
<dbReference type="InterPro" id="IPR036390">
    <property type="entry name" value="WH_DNA-bd_sf"/>
</dbReference>
<keyword evidence="1" id="KW-0805">Transcription regulation</keyword>
<protein>
    <submittedName>
        <fullName evidence="5">MarR family winged helix-turn-helix transcriptional regulator</fullName>
    </submittedName>
</protein>
<reference evidence="6" key="1">
    <citation type="journal article" date="2019" name="Int. J. Syst. Evol. Microbiol.">
        <title>The Global Catalogue of Microorganisms (GCM) 10K type strain sequencing project: providing services to taxonomists for standard genome sequencing and annotation.</title>
        <authorList>
            <consortium name="The Broad Institute Genomics Platform"/>
            <consortium name="The Broad Institute Genome Sequencing Center for Infectious Disease"/>
            <person name="Wu L."/>
            <person name="Ma J."/>
        </authorList>
    </citation>
    <scope>NUCLEOTIDE SEQUENCE [LARGE SCALE GENOMIC DNA]</scope>
    <source>
        <strain evidence="6">KCTC 42087</strain>
    </source>
</reference>
<evidence type="ECO:0000256" key="1">
    <source>
        <dbReference type="ARBA" id="ARBA00023015"/>
    </source>
</evidence>
<feature type="domain" description="HTH marR-type" evidence="4">
    <location>
        <begin position="1"/>
        <end position="142"/>
    </location>
</feature>
<dbReference type="Gene3D" id="1.10.10.10">
    <property type="entry name" value="Winged helix-like DNA-binding domain superfamily/Winged helix DNA-binding domain"/>
    <property type="match status" value="1"/>
</dbReference>
<dbReference type="SMART" id="SM00347">
    <property type="entry name" value="HTH_MARR"/>
    <property type="match status" value="1"/>
</dbReference>
<name>A0ABW1A344_9ACTN</name>
<gene>
    <name evidence="5" type="ORF">ACFPZN_30345</name>
</gene>
<dbReference type="InterPro" id="IPR000835">
    <property type="entry name" value="HTH_MarR-typ"/>
</dbReference>
<comment type="caution">
    <text evidence="5">The sequence shown here is derived from an EMBL/GenBank/DDBJ whole genome shotgun (WGS) entry which is preliminary data.</text>
</comment>
<dbReference type="Proteomes" id="UP001596074">
    <property type="component" value="Unassembled WGS sequence"/>
</dbReference>
<dbReference type="PROSITE" id="PS50995">
    <property type="entry name" value="HTH_MARR_2"/>
    <property type="match status" value="1"/>
</dbReference>
<keyword evidence="3" id="KW-0804">Transcription</keyword>
<evidence type="ECO:0000256" key="2">
    <source>
        <dbReference type="ARBA" id="ARBA00023125"/>
    </source>
</evidence>
<dbReference type="RefSeq" id="WP_378285676.1">
    <property type="nucleotide sequence ID" value="NZ_JBHSON010000047.1"/>
</dbReference>
<organism evidence="5 6">
    <name type="scientific">Actinomadura rugatobispora</name>
    <dbReference type="NCBI Taxonomy" id="1994"/>
    <lineage>
        <taxon>Bacteria</taxon>
        <taxon>Bacillati</taxon>
        <taxon>Actinomycetota</taxon>
        <taxon>Actinomycetes</taxon>
        <taxon>Streptosporangiales</taxon>
        <taxon>Thermomonosporaceae</taxon>
        <taxon>Actinomadura</taxon>
    </lineage>
</organism>
<keyword evidence="6" id="KW-1185">Reference proteome</keyword>
<dbReference type="InterPro" id="IPR036388">
    <property type="entry name" value="WH-like_DNA-bd_sf"/>
</dbReference>
<sequence length="152" mass="16874">MIEQHSAGDSAGFLLWHANLRWQRTMAEVLAPFGLTHVQFVVLTTVWWLGRDGHPPRQRDVAEHGGLDPAMTSQVTNALVGKRWIVRGQDPADARASLLYVTDQGRDLAEEAVVALDQADRSFFEAAGDRPRLIGLLRKIADRDERGGRSHG</sequence>
<accession>A0ABW1A344</accession>
<dbReference type="InterPro" id="IPR039422">
    <property type="entry name" value="MarR/SlyA-like"/>
</dbReference>
<evidence type="ECO:0000256" key="3">
    <source>
        <dbReference type="ARBA" id="ARBA00023163"/>
    </source>
</evidence>
<evidence type="ECO:0000313" key="6">
    <source>
        <dbReference type="Proteomes" id="UP001596074"/>
    </source>
</evidence>
<keyword evidence="2" id="KW-0238">DNA-binding</keyword>
<dbReference type="PANTHER" id="PTHR33164">
    <property type="entry name" value="TRANSCRIPTIONAL REGULATOR, MARR FAMILY"/>
    <property type="match status" value="1"/>
</dbReference>